<sequence length="954" mass="106669">MDSFIKAAKSGLAKTVAAGQQHLQQRLAKYEQSNSQNQGNQDPHQYFPPPPGQQQQVHYQQQAYSPLGQYGTAAGSTVTSPSTRYSYTAVNPNGQEQHNYQYPPPPPPPPRPYQQPVVTGTANHQDAEYRPSNTSQHRPWEHGSHEAHHGAVPVPSPPKASTYAPQVNLNNHASQLPPPTTYTSPSQPSSYAPPQPSVNSPVSLPNPPLLPPRTSYPQPQLQAELASNASHWTPPANPAQAPSPESVRQHQTEVASSANSYDTKTKPNNHSPPTASETYNGLTMPPLVPQTVQPSPPATGTYPGIQNYVPGPAINPDTQNQTTVRDDPSSVAQHMSNLDIGDERQRLATSHPNTLSSNNKPQKLPPVIASGSPREVVRYCPETLTVNHSLFWYHLPEVPEYLICTKCHQDHIESTVLEGHFKRKLAAPNSQSSCRFWYPRLKDYLWKQALQSNSLDDIRSFMERRLTIPDCKGRQGALGTEKIHWLGMRNNEINGFIACEACHEDKIVGTCFETQFTPNNDQGAKDTWVCDISTPYIARAIEKLSRSSDWSGFVSNCTRRLELPACEGRQIAATEGKWHVPRRAIDDFHVCGACYMDKLELTEFENEFDAVKQNLGFDAWMAMLGQQWTCKLTSSALPMLFLLDARLNDKDVDGFWSSTQIINKLVPCTAHGIIRGNWWTIAGGCPDFNICEACYHGIFMTNELDKFLEPAARSREDTIVCSFCPASPRFNQYLAKFGEALDRGVFSYYTDYIKKFASVLACPGIKHRENSVWWGYDQALFCEDCYLSFVADTTLADHLQYYGAADKRAQICQIWSPRMRRMWLEVCNAGAPGSDESNEELDKFKAFGQRRLQVFNQTVPRIEFILGMQQIKMVNAMHQGQLSLMYSGMESTAVLSGTTDGHLHGNSTIGWHETEHGATSAQMFNNMQSGFADANRPGDWMQMTQLQMMWEEVE</sequence>
<evidence type="ECO:0000256" key="1">
    <source>
        <dbReference type="SAM" id="MobiDB-lite"/>
    </source>
</evidence>
<feature type="compositionally biased region" description="Polar residues" evidence="1">
    <location>
        <begin position="74"/>
        <end position="99"/>
    </location>
</feature>
<feature type="compositionally biased region" description="Low complexity" evidence="1">
    <location>
        <begin position="181"/>
        <end position="190"/>
    </location>
</feature>
<evidence type="ECO:0008006" key="4">
    <source>
        <dbReference type="Google" id="ProtNLM"/>
    </source>
</evidence>
<feature type="region of interest" description="Disordered" evidence="1">
    <location>
        <begin position="311"/>
        <end position="331"/>
    </location>
</feature>
<feature type="compositionally biased region" description="Basic and acidic residues" evidence="1">
    <location>
        <begin position="138"/>
        <end position="149"/>
    </location>
</feature>
<accession>A0AAJ0FQV3</accession>
<protein>
    <recommendedName>
        <fullName evidence="4">Integral membrane protein</fullName>
    </recommendedName>
</protein>
<feature type="compositionally biased region" description="Pro residues" evidence="1">
    <location>
        <begin position="102"/>
        <end position="113"/>
    </location>
</feature>
<feature type="compositionally biased region" description="Polar residues" evidence="1">
    <location>
        <begin position="31"/>
        <end position="40"/>
    </location>
</feature>
<evidence type="ECO:0000313" key="2">
    <source>
        <dbReference type="EMBL" id="KAK2593307.1"/>
    </source>
</evidence>
<name>A0AAJ0FQV3_9HYPO</name>
<feature type="region of interest" description="Disordered" evidence="1">
    <location>
        <begin position="230"/>
        <end position="285"/>
    </location>
</feature>
<reference evidence="2" key="1">
    <citation type="submission" date="2023-06" db="EMBL/GenBank/DDBJ databases">
        <title>Conoideocrella luteorostrata (Hypocreales: Clavicipitaceae), a potential biocontrol fungus for elongate hemlock scale in United States Christmas tree production areas.</title>
        <authorList>
            <person name="Barrett H."/>
            <person name="Lovett B."/>
            <person name="Macias A.M."/>
            <person name="Stajich J.E."/>
            <person name="Kasson M.T."/>
        </authorList>
    </citation>
    <scope>NUCLEOTIDE SEQUENCE</scope>
    <source>
        <strain evidence="2">ARSEF 14590</strain>
    </source>
</reference>
<dbReference type="Proteomes" id="UP001251528">
    <property type="component" value="Unassembled WGS sequence"/>
</dbReference>
<feature type="compositionally biased region" description="Polar residues" evidence="1">
    <location>
        <begin position="252"/>
        <end position="281"/>
    </location>
</feature>
<feature type="region of interest" description="Disordered" evidence="1">
    <location>
        <begin position="23"/>
        <end position="217"/>
    </location>
</feature>
<organism evidence="2 3">
    <name type="scientific">Conoideocrella luteorostrata</name>
    <dbReference type="NCBI Taxonomy" id="1105319"/>
    <lineage>
        <taxon>Eukaryota</taxon>
        <taxon>Fungi</taxon>
        <taxon>Dikarya</taxon>
        <taxon>Ascomycota</taxon>
        <taxon>Pezizomycotina</taxon>
        <taxon>Sordariomycetes</taxon>
        <taxon>Hypocreomycetidae</taxon>
        <taxon>Hypocreales</taxon>
        <taxon>Clavicipitaceae</taxon>
        <taxon>Conoideocrella</taxon>
    </lineage>
</organism>
<comment type="caution">
    <text evidence="2">The sequence shown here is derived from an EMBL/GenBank/DDBJ whole genome shotgun (WGS) entry which is preliminary data.</text>
</comment>
<gene>
    <name evidence="2" type="ORF">QQS21_008989</name>
</gene>
<dbReference type="EMBL" id="JASWJB010000218">
    <property type="protein sequence ID" value="KAK2593307.1"/>
    <property type="molecule type" value="Genomic_DNA"/>
</dbReference>
<evidence type="ECO:0000313" key="3">
    <source>
        <dbReference type="Proteomes" id="UP001251528"/>
    </source>
</evidence>
<dbReference type="AlphaFoldDB" id="A0AAJ0FQV3"/>
<feature type="compositionally biased region" description="Polar residues" evidence="1">
    <location>
        <begin position="163"/>
        <end position="173"/>
    </location>
</feature>
<keyword evidence="3" id="KW-1185">Reference proteome</keyword>
<proteinExistence type="predicted"/>
<feature type="compositionally biased region" description="Low complexity" evidence="1">
    <location>
        <begin position="53"/>
        <end position="62"/>
    </location>
</feature>